<evidence type="ECO:0000313" key="2">
    <source>
        <dbReference type="Proteomes" id="UP000229570"/>
    </source>
</evidence>
<comment type="caution">
    <text evidence="1">The sequence shown here is derived from an EMBL/GenBank/DDBJ whole genome shotgun (WGS) entry which is preliminary data.</text>
</comment>
<name>A0A2H0KMR1_9BACT</name>
<dbReference type="EMBL" id="PCVL01000030">
    <property type="protein sequence ID" value="PIQ72541.1"/>
    <property type="molecule type" value="Genomic_DNA"/>
</dbReference>
<dbReference type="Gene3D" id="2.60.40.1120">
    <property type="entry name" value="Carboxypeptidase-like, regulatory domain"/>
    <property type="match status" value="1"/>
</dbReference>
<accession>A0A2H0KMR1</accession>
<dbReference type="SUPFAM" id="SSF49464">
    <property type="entry name" value="Carboxypeptidase regulatory domain-like"/>
    <property type="match status" value="1"/>
</dbReference>
<protein>
    <submittedName>
        <fullName evidence="1">Uncharacterized protein</fullName>
    </submittedName>
</protein>
<dbReference type="InterPro" id="IPR008969">
    <property type="entry name" value="CarboxyPept-like_regulatory"/>
</dbReference>
<dbReference type="AlphaFoldDB" id="A0A2H0KMR1"/>
<gene>
    <name evidence="1" type="ORF">COV86_02400</name>
</gene>
<sequence length="328" mass="36856">MIITIPFPSPQAFSKKAATEVQKWVCLKVAPCSVSTSNCSVPIELGGHRVRITTKADAKLIANKKTYIFECLKKGTGYRCTTGNGPLDKKLTDSNYLSALSHDYGYLFVSLTDTHNHPIVQSYDNQVIITDSKGDLGPLEWESSTTVQVGRMMMAMQQVTESKNTSGEAKSQQLGTFFFDKNYNTTCIMIKWDPHGTVFDINSLKPIEEAKVTLLHKNKSNNFDPVKSSDVFNGLENPQTTLSDGKYAFFVPDGTYKIKLEKEGYQPVFDVVNINKKVLDAYSQLYDGGEIVTKGKLELRNLGMRKITIGEKMFHFFQNIWLKIKNSR</sequence>
<organism evidence="1 2">
    <name type="scientific">Candidatus Roizmanbacteria bacterium CG11_big_fil_rev_8_21_14_0_20_35_14</name>
    <dbReference type="NCBI Taxonomy" id="1974855"/>
    <lineage>
        <taxon>Bacteria</taxon>
        <taxon>Candidatus Roizmaniibacteriota</taxon>
    </lineage>
</organism>
<dbReference type="Proteomes" id="UP000229570">
    <property type="component" value="Unassembled WGS sequence"/>
</dbReference>
<proteinExistence type="predicted"/>
<reference evidence="1 2" key="1">
    <citation type="submission" date="2017-09" db="EMBL/GenBank/DDBJ databases">
        <title>Depth-based differentiation of microbial function through sediment-hosted aquifers and enrichment of novel symbionts in the deep terrestrial subsurface.</title>
        <authorList>
            <person name="Probst A.J."/>
            <person name="Ladd B."/>
            <person name="Jarett J.K."/>
            <person name="Geller-Mcgrath D.E."/>
            <person name="Sieber C.M."/>
            <person name="Emerson J.B."/>
            <person name="Anantharaman K."/>
            <person name="Thomas B.C."/>
            <person name="Malmstrom R."/>
            <person name="Stieglmeier M."/>
            <person name="Klingl A."/>
            <person name="Woyke T."/>
            <person name="Ryan C.M."/>
            <person name="Banfield J.F."/>
        </authorList>
    </citation>
    <scope>NUCLEOTIDE SEQUENCE [LARGE SCALE GENOMIC DNA]</scope>
    <source>
        <strain evidence="1">CG11_big_fil_rev_8_21_14_0_20_35_14</strain>
    </source>
</reference>
<evidence type="ECO:0000313" key="1">
    <source>
        <dbReference type="EMBL" id="PIQ72541.1"/>
    </source>
</evidence>